<sequence length="117" mass="12432">MTITTTQSGLQYEDVTVGDGAEATAGQYVTVHYTGWLYENGQAGRKFDSSKDRNDPFAFPLGAGHVIKGWDEGVQGMKVGGTRKLIIPAELGYGARGAGGVIPPNATLLFEVDLLEI</sequence>
<dbReference type="AlphaFoldDB" id="A0A0S4TTA7"/>
<accession>A0A0S4TTA7</accession>
<comment type="similarity">
    <text evidence="2 7">Belongs to the FKBP-type PPIase family.</text>
</comment>
<protein>
    <recommendedName>
        <fullName evidence="7">Peptidyl-prolyl cis-trans isomerase</fullName>
        <ecNumber evidence="7">5.2.1.8</ecNumber>
    </recommendedName>
</protein>
<gene>
    <name evidence="9" type="primary">fbp</name>
    <name evidence="10" type="ORF">E7Z57_00920</name>
    <name evidence="11" type="ORF">HF909_13975</name>
    <name evidence="9" type="ORF">RUN39_v1_530072</name>
</gene>
<evidence type="ECO:0000256" key="4">
    <source>
        <dbReference type="ARBA" id="ARBA00023235"/>
    </source>
</evidence>
<feature type="domain" description="PPIase FKBP-type" evidence="8">
    <location>
        <begin position="26"/>
        <end position="117"/>
    </location>
</feature>
<dbReference type="PATRIC" id="fig|305.106.peg.890"/>
<dbReference type="PROSITE" id="PS50059">
    <property type="entry name" value="FKBP_PPIASE"/>
    <property type="match status" value="1"/>
</dbReference>
<dbReference type="GO" id="GO:0003755">
    <property type="term" value="F:peptidyl-prolyl cis-trans isomerase activity"/>
    <property type="evidence" value="ECO:0007669"/>
    <property type="project" value="UniProtKB-UniRule"/>
</dbReference>
<evidence type="ECO:0000313" key="13">
    <source>
        <dbReference type="Proteomes" id="UP000593970"/>
    </source>
</evidence>
<keyword evidence="3 6" id="KW-0697">Rotamase</keyword>
<name>A0A0S4TTA7_RALSL</name>
<evidence type="ECO:0000313" key="10">
    <source>
        <dbReference type="EMBL" id="QCX47794.1"/>
    </source>
</evidence>
<dbReference type="RefSeq" id="WP_064050017.1">
    <property type="nucleotide sequence ID" value="NZ_CP103852.1"/>
</dbReference>
<evidence type="ECO:0000256" key="6">
    <source>
        <dbReference type="PROSITE-ProRule" id="PRU00277"/>
    </source>
</evidence>
<evidence type="ECO:0000313" key="11">
    <source>
        <dbReference type="EMBL" id="QOK97428.1"/>
    </source>
</evidence>
<keyword evidence="4 6" id="KW-0413">Isomerase</keyword>
<evidence type="ECO:0000313" key="9">
    <source>
        <dbReference type="EMBL" id="CUV13228.1"/>
    </source>
</evidence>
<dbReference type="PANTHER" id="PTHR43811:SF19">
    <property type="entry name" value="39 KDA FK506-BINDING NUCLEAR PROTEIN"/>
    <property type="match status" value="1"/>
</dbReference>
<evidence type="ECO:0000259" key="8">
    <source>
        <dbReference type="PROSITE" id="PS50059"/>
    </source>
</evidence>
<dbReference type="EMBL" id="CP051169">
    <property type="protein sequence ID" value="QOK97428.1"/>
    <property type="molecule type" value="Genomic_DNA"/>
</dbReference>
<proteinExistence type="inferred from homology"/>
<dbReference type="EC" id="5.2.1.8" evidence="7"/>
<evidence type="ECO:0000313" key="12">
    <source>
        <dbReference type="Proteomes" id="UP000310553"/>
    </source>
</evidence>
<dbReference type="PANTHER" id="PTHR43811">
    <property type="entry name" value="FKBP-TYPE PEPTIDYL-PROLYL CIS-TRANS ISOMERASE FKPA"/>
    <property type="match status" value="1"/>
</dbReference>
<dbReference type="Pfam" id="PF00254">
    <property type="entry name" value="FKBP_C"/>
    <property type="match status" value="1"/>
</dbReference>
<reference evidence="10 12" key="2">
    <citation type="submission" date="2019-04" db="EMBL/GenBank/DDBJ databases">
        <title>Complete Genome of UW386 and Higher Quality Genome of UW700.</title>
        <authorList>
            <person name="Jacobs J."/>
            <person name="Perez A."/>
            <person name="Steidl O."/>
            <person name="Allen C."/>
        </authorList>
    </citation>
    <scope>NUCLEOTIDE SEQUENCE [LARGE SCALE GENOMIC DNA]</scope>
    <source>
        <strain evidence="10 12">UW386</strain>
    </source>
</reference>
<reference evidence="13" key="4">
    <citation type="submission" date="2020-04" db="EMBL/GenBank/DDBJ databases">
        <title>Ralstonia solanacearum UW576, UW763, UW773, and UW774.</title>
        <authorList>
            <person name="Steidl O."/>
            <person name="Truchon A."/>
            <person name="Allen C."/>
        </authorList>
    </citation>
    <scope>NUCLEOTIDE SEQUENCE [LARGE SCALE GENOMIC DNA]</scope>
    <source>
        <strain evidence="13">UW774</strain>
    </source>
</reference>
<comment type="function">
    <text evidence="5">PPIases accelerate the folding of proteins.</text>
</comment>
<comment type="catalytic activity">
    <reaction evidence="1 6 7">
        <text>[protein]-peptidylproline (omega=180) = [protein]-peptidylproline (omega=0)</text>
        <dbReference type="Rhea" id="RHEA:16237"/>
        <dbReference type="Rhea" id="RHEA-COMP:10747"/>
        <dbReference type="Rhea" id="RHEA-COMP:10748"/>
        <dbReference type="ChEBI" id="CHEBI:83833"/>
        <dbReference type="ChEBI" id="CHEBI:83834"/>
        <dbReference type="EC" id="5.2.1.8"/>
    </reaction>
</comment>
<dbReference type="InterPro" id="IPR046357">
    <property type="entry name" value="PPIase_dom_sf"/>
</dbReference>
<evidence type="ECO:0000256" key="7">
    <source>
        <dbReference type="RuleBase" id="RU003915"/>
    </source>
</evidence>
<dbReference type="FunFam" id="3.10.50.40:FF:000006">
    <property type="entry name" value="Peptidyl-prolyl cis-trans isomerase"/>
    <property type="match status" value="1"/>
</dbReference>
<reference evidence="9" key="1">
    <citation type="submission" date="2015-10" db="EMBL/GenBank/DDBJ databases">
        <authorList>
            <person name="Gilbert D.G."/>
        </authorList>
    </citation>
    <scope>NUCLEOTIDE SEQUENCE</scope>
    <source>
        <strain evidence="9">Phyl III-seqv23</strain>
    </source>
</reference>
<reference evidence="11" key="3">
    <citation type="submission" date="2020-04" db="EMBL/GenBank/DDBJ databases">
        <title>Ralstonia pseudosolanacearum UW576, UW763, UW773, and UW774.</title>
        <authorList>
            <person name="Steidl O."/>
            <person name="Truchon A."/>
            <person name="Allen C."/>
        </authorList>
    </citation>
    <scope>NUCLEOTIDE SEQUENCE</scope>
    <source>
        <strain evidence="11">RUN2474</strain>
    </source>
</reference>
<dbReference type="InterPro" id="IPR001179">
    <property type="entry name" value="PPIase_FKBP_dom"/>
</dbReference>
<dbReference type="Gene3D" id="3.10.50.40">
    <property type="match status" value="1"/>
</dbReference>
<dbReference type="EMBL" id="LN899819">
    <property type="protein sequence ID" value="CUV13228.1"/>
    <property type="molecule type" value="Genomic_DNA"/>
</dbReference>
<dbReference type="EMBL" id="CP039339">
    <property type="protein sequence ID" value="QCX47794.1"/>
    <property type="molecule type" value="Genomic_DNA"/>
</dbReference>
<dbReference type="Proteomes" id="UP000310553">
    <property type="component" value="Chromosome"/>
</dbReference>
<organism evidence="9">
    <name type="scientific">Ralstonia solanacearum</name>
    <name type="common">Pseudomonas solanacearum</name>
    <dbReference type="NCBI Taxonomy" id="305"/>
    <lineage>
        <taxon>Bacteria</taxon>
        <taxon>Pseudomonadati</taxon>
        <taxon>Pseudomonadota</taxon>
        <taxon>Betaproteobacteria</taxon>
        <taxon>Burkholderiales</taxon>
        <taxon>Burkholderiaceae</taxon>
        <taxon>Ralstonia</taxon>
        <taxon>Ralstonia solanacearum species complex</taxon>
    </lineage>
</organism>
<evidence type="ECO:0000256" key="5">
    <source>
        <dbReference type="ARBA" id="ARBA00056164"/>
    </source>
</evidence>
<evidence type="ECO:0000256" key="2">
    <source>
        <dbReference type="ARBA" id="ARBA00006577"/>
    </source>
</evidence>
<dbReference type="SUPFAM" id="SSF54534">
    <property type="entry name" value="FKBP-like"/>
    <property type="match status" value="1"/>
</dbReference>
<dbReference type="Proteomes" id="UP000593970">
    <property type="component" value="Chromosome"/>
</dbReference>
<evidence type="ECO:0000256" key="3">
    <source>
        <dbReference type="ARBA" id="ARBA00023110"/>
    </source>
</evidence>
<evidence type="ECO:0000256" key="1">
    <source>
        <dbReference type="ARBA" id="ARBA00000971"/>
    </source>
</evidence>